<organism evidence="1 2">
    <name type="scientific">Panagrolaimus davidi</name>
    <dbReference type="NCBI Taxonomy" id="227884"/>
    <lineage>
        <taxon>Eukaryota</taxon>
        <taxon>Metazoa</taxon>
        <taxon>Ecdysozoa</taxon>
        <taxon>Nematoda</taxon>
        <taxon>Chromadorea</taxon>
        <taxon>Rhabditida</taxon>
        <taxon>Tylenchina</taxon>
        <taxon>Panagrolaimomorpha</taxon>
        <taxon>Panagrolaimoidea</taxon>
        <taxon>Panagrolaimidae</taxon>
        <taxon>Panagrolaimus</taxon>
    </lineage>
</organism>
<sequence length="149" mass="17103">MKKLIGSDVIIAEKLIVGNSKQTIYSTGLSYLKSVIFYVKHVEIVIQPITSEEVLQLLSYETKIFKCGEIRFRPNLCFKDILEKAPNLEIIHIPNTNIKANDSWPTDLLQLNSVDSLETVYLPIPDLNFNIKNLVDLMKVIFYLVNFEN</sequence>
<reference evidence="2" key="1">
    <citation type="submission" date="2022-11" db="UniProtKB">
        <authorList>
            <consortium name="WormBaseParasite"/>
        </authorList>
    </citation>
    <scope>IDENTIFICATION</scope>
</reference>
<name>A0A914P6B9_9BILA</name>
<evidence type="ECO:0000313" key="2">
    <source>
        <dbReference type="WBParaSite" id="PDA_v2.g13477.t1"/>
    </source>
</evidence>
<evidence type="ECO:0000313" key="1">
    <source>
        <dbReference type="Proteomes" id="UP000887578"/>
    </source>
</evidence>
<accession>A0A914P6B9</accession>
<dbReference type="AlphaFoldDB" id="A0A914P6B9"/>
<keyword evidence="1" id="KW-1185">Reference proteome</keyword>
<dbReference type="WBParaSite" id="PDA_v2.g13477.t1">
    <property type="protein sequence ID" value="PDA_v2.g13477.t1"/>
    <property type="gene ID" value="PDA_v2.g13477"/>
</dbReference>
<dbReference type="Proteomes" id="UP000887578">
    <property type="component" value="Unplaced"/>
</dbReference>
<proteinExistence type="predicted"/>
<protein>
    <submittedName>
        <fullName evidence="2">Uncharacterized protein</fullName>
    </submittedName>
</protein>